<name>A0A431VY68_9BACI</name>
<organism evidence="1 2">
    <name type="scientific">Bacillus yapensis</name>
    <dbReference type="NCBI Taxonomy" id="2492960"/>
    <lineage>
        <taxon>Bacteria</taxon>
        <taxon>Bacillati</taxon>
        <taxon>Bacillota</taxon>
        <taxon>Bacilli</taxon>
        <taxon>Bacillales</taxon>
        <taxon>Bacillaceae</taxon>
        <taxon>Bacillus</taxon>
    </lineage>
</organism>
<comment type="caution">
    <text evidence="1">The sequence shown here is derived from an EMBL/GenBank/DDBJ whole genome shotgun (WGS) entry which is preliminary data.</text>
</comment>
<dbReference type="OrthoDB" id="2051438at2"/>
<dbReference type="Proteomes" id="UP000271374">
    <property type="component" value="Unassembled WGS sequence"/>
</dbReference>
<evidence type="ECO:0000313" key="1">
    <source>
        <dbReference type="EMBL" id="RTR28125.1"/>
    </source>
</evidence>
<protein>
    <submittedName>
        <fullName evidence="1">Uncharacterized protein</fullName>
    </submittedName>
</protein>
<reference evidence="1 2" key="1">
    <citation type="submission" date="2018-12" db="EMBL/GenBank/DDBJ databases">
        <title>Bacillus yapensis draft genome sequence.</title>
        <authorList>
            <person name="Yu L."/>
            <person name="Xu X."/>
            <person name="Tang X."/>
        </authorList>
    </citation>
    <scope>NUCLEOTIDE SEQUENCE [LARGE SCALE GENOMIC DNA]</scope>
    <source>
        <strain evidence="1 2">XXST-01</strain>
    </source>
</reference>
<sequence>MKCRGEESRIKLVNDYQLKPVAHVKLLNGQTKKSCTGDILTDSYYCFTYKNKVTKSEGSLLCGTHAATHFLSLLGHASLRQFNPLSSIAAGGNNGNSPTSTSVSWNPTAKELHNAINLLVICWNTTIKGFVGDIKRELEKNPDKEPHLSKIKTINTIIKHDKKQRTLQQMISELRQNNQTLRNFSFNNLNQLLNKKEIDSFFG</sequence>
<accession>A0A431VY68</accession>
<dbReference type="EMBL" id="RXNT01000016">
    <property type="protein sequence ID" value="RTR28125.1"/>
    <property type="molecule type" value="Genomic_DNA"/>
</dbReference>
<evidence type="ECO:0000313" key="2">
    <source>
        <dbReference type="Proteomes" id="UP000271374"/>
    </source>
</evidence>
<dbReference type="RefSeq" id="WP_126410129.1">
    <property type="nucleotide sequence ID" value="NZ_RXNT01000016.1"/>
</dbReference>
<keyword evidence="2" id="KW-1185">Reference proteome</keyword>
<dbReference type="AlphaFoldDB" id="A0A431VY68"/>
<proteinExistence type="predicted"/>
<gene>
    <name evidence="1" type="ORF">EKG37_17645</name>
</gene>